<reference evidence="2 3" key="1">
    <citation type="submission" date="2017-02" db="EMBL/GenBank/DDBJ databases">
        <title>Draft genome sequence of Moraxella lincolnii CCUG 9405T type strain.</title>
        <authorList>
            <person name="Salva-Serra F."/>
            <person name="Engstrom-Jakobsson H."/>
            <person name="Thorell K."/>
            <person name="Jaen-Luchoro D."/>
            <person name="Gonzales-Siles L."/>
            <person name="Karlsson R."/>
            <person name="Yazdan S."/>
            <person name="Boulund F."/>
            <person name="Johnning A."/>
            <person name="Engstrand L."/>
            <person name="Kristiansson E."/>
            <person name="Moore E."/>
        </authorList>
    </citation>
    <scope>NUCLEOTIDE SEQUENCE [LARGE SCALE GENOMIC DNA]</scope>
    <source>
        <strain evidence="2 3">CCUG 9405</strain>
    </source>
</reference>
<keyword evidence="3" id="KW-1185">Reference proteome</keyword>
<comment type="caution">
    <text evidence="2">The sequence shown here is derived from an EMBL/GenBank/DDBJ whole genome shotgun (WGS) entry which is preliminary data.</text>
</comment>
<dbReference type="Pfam" id="PF13613">
    <property type="entry name" value="HTH_Tnp_4"/>
    <property type="match status" value="1"/>
</dbReference>
<organism evidence="2 3">
    <name type="scientific">Lwoffella lincolnii</name>
    <dbReference type="NCBI Taxonomy" id="90241"/>
    <lineage>
        <taxon>Bacteria</taxon>
        <taxon>Pseudomonadati</taxon>
        <taxon>Pseudomonadota</taxon>
        <taxon>Gammaproteobacteria</taxon>
        <taxon>Moraxellales</taxon>
        <taxon>Moraxellaceae</taxon>
        <taxon>Lwoffella</taxon>
    </lineage>
</organism>
<sequence length="101" mass="11727">MRPPAKPSCYNTLIGFKREVFNNKLACLKQTQATIHQRGSRKLKIGMLNLLMATLQYLKEYHTYEQIAVDFGIHEGTLIHKSHYYKKPKTIIHCCLNHGLK</sequence>
<dbReference type="Proteomes" id="UP000191094">
    <property type="component" value="Unassembled WGS sequence"/>
</dbReference>
<evidence type="ECO:0000259" key="1">
    <source>
        <dbReference type="Pfam" id="PF13613"/>
    </source>
</evidence>
<evidence type="ECO:0000313" key="3">
    <source>
        <dbReference type="Proteomes" id="UP000191094"/>
    </source>
</evidence>
<dbReference type="AlphaFoldDB" id="A0A1T0CI59"/>
<feature type="domain" description="Transposase Helix-turn-helix" evidence="1">
    <location>
        <begin position="50"/>
        <end position="78"/>
    </location>
</feature>
<evidence type="ECO:0000313" key="2">
    <source>
        <dbReference type="EMBL" id="OOS22020.1"/>
    </source>
</evidence>
<dbReference type="STRING" id="90241.B0682_03865"/>
<accession>A0A1T0CI59</accession>
<proteinExistence type="predicted"/>
<gene>
    <name evidence="2" type="ORF">B0682_03865</name>
</gene>
<dbReference type="EMBL" id="MUYT01000004">
    <property type="protein sequence ID" value="OOS22020.1"/>
    <property type="molecule type" value="Genomic_DNA"/>
</dbReference>
<name>A0A1T0CI59_9GAMM</name>
<protein>
    <recommendedName>
        <fullName evidence="1">Transposase Helix-turn-helix domain-containing protein</fullName>
    </recommendedName>
</protein>
<dbReference type="InterPro" id="IPR027805">
    <property type="entry name" value="Transposase_HTH_dom"/>
</dbReference>